<proteinExistence type="predicted"/>
<evidence type="ECO:0000256" key="1">
    <source>
        <dbReference type="ARBA" id="ARBA00023267"/>
    </source>
</evidence>
<dbReference type="EMBL" id="FNCY01000012">
    <property type="protein sequence ID" value="SDI07064.1"/>
    <property type="molecule type" value="Genomic_DNA"/>
</dbReference>
<dbReference type="SUPFAM" id="SSF51230">
    <property type="entry name" value="Single hybrid motif"/>
    <property type="match status" value="1"/>
</dbReference>
<feature type="domain" description="Lipoyl-binding" evidence="2">
    <location>
        <begin position="1"/>
        <end position="71"/>
    </location>
</feature>
<dbReference type="InterPro" id="IPR000089">
    <property type="entry name" value="Biotin_lipoyl"/>
</dbReference>
<gene>
    <name evidence="3" type="ORF">SAMN05660652_02826</name>
    <name evidence="4" type="ORF">SAMN05660652_03715</name>
</gene>
<evidence type="ECO:0000313" key="3">
    <source>
        <dbReference type="EMBL" id="SDI07064.1"/>
    </source>
</evidence>
<keyword evidence="5" id="KW-1185">Reference proteome</keyword>
<feature type="non-terminal residue" evidence="4">
    <location>
        <position position="1"/>
    </location>
</feature>
<dbReference type="AlphaFoldDB" id="A0A1G8LWQ3"/>
<dbReference type="EMBL" id="FNCY01000023">
    <property type="protein sequence ID" value="SDI60182.1"/>
    <property type="molecule type" value="Genomic_DNA"/>
</dbReference>
<dbReference type="FunFam" id="2.40.50.100:FF:000003">
    <property type="entry name" value="Acetyl-CoA carboxylase biotin carboxyl carrier protein"/>
    <property type="match status" value="1"/>
</dbReference>
<dbReference type="InterPro" id="IPR050709">
    <property type="entry name" value="Biotin_Carboxyl_Carrier/Decarb"/>
</dbReference>
<dbReference type="InterPro" id="IPR011053">
    <property type="entry name" value="Single_hybrid_motif"/>
</dbReference>
<reference evidence="4 5" key="1">
    <citation type="submission" date="2016-10" db="EMBL/GenBank/DDBJ databases">
        <authorList>
            <person name="de Groot N.N."/>
        </authorList>
    </citation>
    <scope>NUCLEOTIDE SEQUENCE [LARGE SCALE GENOMIC DNA]</scope>
    <source>
        <strain evidence="4 5">DSM 5885</strain>
    </source>
</reference>
<organism evidence="4 5">
    <name type="scientific">Propionivibrio dicarboxylicus</name>
    <dbReference type="NCBI Taxonomy" id="83767"/>
    <lineage>
        <taxon>Bacteria</taxon>
        <taxon>Pseudomonadati</taxon>
        <taxon>Pseudomonadota</taxon>
        <taxon>Betaproteobacteria</taxon>
        <taxon>Rhodocyclales</taxon>
        <taxon>Rhodocyclaceae</taxon>
        <taxon>Propionivibrio</taxon>
    </lineage>
</organism>
<sequence>GKGALKAPMPGVILEVNVKAGDKVTRGQQVAILDAMKMHNVIGAPRDGVIGEVCVAAGQSVGHGDVIVTFKED</sequence>
<evidence type="ECO:0000313" key="4">
    <source>
        <dbReference type="EMBL" id="SDI60182.1"/>
    </source>
</evidence>
<evidence type="ECO:0000313" key="5">
    <source>
        <dbReference type="Proteomes" id="UP000198607"/>
    </source>
</evidence>
<accession>A0A1G8LWQ3</accession>
<dbReference type="STRING" id="83767.SAMN05660652_02826"/>
<dbReference type="Proteomes" id="UP000198607">
    <property type="component" value="Unassembled WGS sequence"/>
</dbReference>
<dbReference type="PANTHER" id="PTHR45266">
    <property type="entry name" value="OXALOACETATE DECARBOXYLASE ALPHA CHAIN"/>
    <property type="match status" value="1"/>
</dbReference>
<evidence type="ECO:0000259" key="2">
    <source>
        <dbReference type="PROSITE" id="PS50968"/>
    </source>
</evidence>
<dbReference type="PANTHER" id="PTHR45266:SF3">
    <property type="entry name" value="OXALOACETATE DECARBOXYLASE ALPHA CHAIN"/>
    <property type="match status" value="1"/>
</dbReference>
<dbReference type="PROSITE" id="PS00188">
    <property type="entry name" value="BIOTIN"/>
    <property type="match status" value="1"/>
</dbReference>
<dbReference type="RefSeq" id="WP_143009869.1">
    <property type="nucleotide sequence ID" value="NZ_FNCY01000012.1"/>
</dbReference>
<name>A0A1G8LWQ3_9RHOO</name>
<dbReference type="PROSITE" id="PS50968">
    <property type="entry name" value="BIOTINYL_LIPOYL"/>
    <property type="match status" value="1"/>
</dbReference>
<protein>
    <submittedName>
        <fullName evidence="4">Biotin-requiring enzyme</fullName>
    </submittedName>
</protein>
<dbReference type="CDD" id="cd06850">
    <property type="entry name" value="biotinyl_domain"/>
    <property type="match status" value="1"/>
</dbReference>
<dbReference type="Pfam" id="PF00364">
    <property type="entry name" value="Biotin_lipoyl"/>
    <property type="match status" value="1"/>
</dbReference>
<dbReference type="OrthoDB" id="5297413at2"/>
<dbReference type="InterPro" id="IPR001882">
    <property type="entry name" value="Biotin_BS"/>
</dbReference>
<keyword evidence="1" id="KW-0092">Biotin</keyword>
<dbReference type="Gene3D" id="2.40.50.100">
    <property type="match status" value="1"/>
</dbReference>